<keyword evidence="1" id="KW-1133">Transmembrane helix</keyword>
<protein>
    <recommendedName>
        <fullName evidence="4">DUF3422 domain-containing protein</fullName>
    </recommendedName>
</protein>
<keyword evidence="3" id="KW-1185">Reference proteome</keyword>
<dbReference type="EMBL" id="MTSM01000003">
    <property type="protein sequence ID" value="OPX56400.1"/>
    <property type="molecule type" value="Genomic_DNA"/>
</dbReference>
<keyword evidence="1" id="KW-0812">Transmembrane</keyword>
<name>A0A1T4QIZ4_9GAMM</name>
<keyword evidence="1" id="KW-0472">Membrane</keyword>
<proteinExistence type="predicted"/>
<dbReference type="AlphaFoldDB" id="A0A1T4QIZ4"/>
<organism evidence="2 3">
    <name type="scientific">Oceanospirillum multiglobuliferum</name>
    <dbReference type="NCBI Taxonomy" id="64969"/>
    <lineage>
        <taxon>Bacteria</taxon>
        <taxon>Pseudomonadati</taxon>
        <taxon>Pseudomonadota</taxon>
        <taxon>Gammaproteobacteria</taxon>
        <taxon>Oceanospirillales</taxon>
        <taxon>Oceanospirillaceae</taxon>
        <taxon>Oceanospirillum</taxon>
    </lineage>
</organism>
<reference evidence="2 3" key="1">
    <citation type="submission" date="2017-01" db="EMBL/GenBank/DDBJ databases">
        <title>Genome Sequencing of a Marine Spirillum, Oceanospirillum multiglobuliferum ATCC 33336, from Japan.</title>
        <authorList>
            <person name="Carney J.G."/>
            <person name="Trachtenberg A.M."/>
            <person name="Rheaume B.A."/>
            <person name="Linnane J.D."/>
            <person name="Pitts N.L."/>
            <person name="Mykles D.L."/>
            <person name="Maclea K.S."/>
        </authorList>
    </citation>
    <scope>NUCLEOTIDE SEQUENCE [LARGE SCALE GENOMIC DNA]</scope>
    <source>
        <strain evidence="2 3">ATCC 33336</strain>
    </source>
</reference>
<comment type="caution">
    <text evidence="2">The sequence shown here is derived from an EMBL/GenBank/DDBJ whole genome shotgun (WGS) entry which is preliminary data.</text>
</comment>
<evidence type="ECO:0000313" key="3">
    <source>
        <dbReference type="Proteomes" id="UP000191418"/>
    </source>
</evidence>
<evidence type="ECO:0008006" key="4">
    <source>
        <dbReference type="Google" id="ProtNLM"/>
    </source>
</evidence>
<sequence length="441" mass="50851">MTPAELKHPVENHLPFNVHPKRDELYNELHARPFPVVETPSRISRLAVLVPEELRAQEFEHLQNLCRRYGVNLPAQGSNFFQADFGGFQFRCGRHMEFVTYTFIRPELGEKPFDSNALELIPQDWLRQIPGEVVTAFHVEILPEDQPELNREQLKIAFEGHRLISGRLMEGGASIWSAFRLHGDGFGRFLIHNHGLNNNQTGRLLQRLLELETYRLMALLALPEARRLSPKLQQIDRKLSEIIGEMSEMNDDTDERKMLKDLSKLAAQVERWRTNTNYRFSAMRAYYALVIKRMDELKEQQVENYFTIGSFLERRLTPAFHTCESVSERLEDLARRIERAGDLLQTRVDLTIEAQNQSLLTSMDRRGKLQMRLQETVEGLSIAAISYYLVSLVKIMLGALYSAGVAVNKDLVTGIAVPIVVALVWWITHRVKKVIIKASRH</sequence>
<dbReference type="InterPro" id="IPR021830">
    <property type="entry name" value="DUF3422"/>
</dbReference>
<evidence type="ECO:0000256" key="1">
    <source>
        <dbReference type="SAM" id="Phobius"/>
    </source>
</evidence>
<evidence type="ECO:0000313" key="2">
    <source>
        <dbReference type="EMBL" id="OPX56400.1"/>
    </source>
</evidence>
<feature type="transmembrane region" description="Helical" evidence="1">
    <location>
        <begin position="411"/>
        <end position="428"/>
    </location>
</feature>
<dbReference type="Proteomes" id="UP000191418">
    <property type="component" value="Unassembled WGS sequence"/>
</dbReference>
<dbReference type="RefSeq" id="WP_078745488.1">
    <property type="nucleotide sequence ID" value="NZ_FUXG01000012.1"/>
</dbReference>
<gene>
    <name evidence="2" type="ORF">BTE48_02930</name>
</gene>
<accession>A0A1T4QIZ4</accession>
<dbReference type="OrthoDB" id="9767470at2"/>
<feature type="transmembrane region" description="Helical" evidence="1">
    <location>
        <begin position="380"/>
        <end position="405"/>
    </location>
</feature>
<dbReference type="Pfam" id="PF11902">
    <property type="entry name" value="DUF3422"/>
    <property type="match status" value="1"/>
</dbReference>
<dbReference type="STRING" id="64969.SAMN02745127_01891"/>